<reference evidence="1 2" key="1">
    <citation type="submission" date="2016-12" db="EMBL/GenBank/DDBJ databases">
        <authorList>
            <person name="Song W.-J."/>
            <person name="Kurnit D.M."/>
        </authorList>
    </citation>
    <scope>NUCLEOTIDE SEQUENCE [LARGE SCALE GENOMIC DNA]</scope>
    <source>
        <strain evidence="1 2">ATCC 43942</strain>
    </source>
</reference>
<protein>
    <submittedName>
        <fullName evidence="1">Uncharacterized protein</fullName>
    </submittedName>
</protein>
<organism evidence="1 2">
    <name type="scientific">Vibrio gazogenes</name>
    <dbReference type="NCBI Taxonomy" id="687"/>
    <lineage>
        <taxon>Bacteria</taxon>
        <taxon>Pseudomonadati</taxon>
        <taxon>Pseudomonadota</taxon>
        <taxon>Gammaproteobacteria</taxon>
        <taxon>Vibrionales</taxon>
        <taxon>Vibrionaceae</taxon>
        <taxon>Vibrio</taxon>
    </lineage>
</organism>
<dbReference type="AlphaFoldDB" id="A0A1Z2SK98"/>
<proteinExistence type="predicted"/>
<dbReference type="Pfam" id="PF21830">
    <property type="entry name" value="DUF6890"/>
    <property type="match status" value="1"/>
</dbReference>
<dbReference type="InterPro" id="IPR054184">
    <property type="entry name" value="DUF6890"/>
</dbReference>
<evidence type="ECO:0000313" key="2">
    <source>
        <dbReference type="Proteomes" id="UP000196708"/>
    </source>
</evidence>
<dbReference type="KEGG" id="vga:BSQ33_17715"/>
<gene>
    <name evidence="1" type="ORF">BSQ33_17715</name>
</gene>
<dbReference type="EMBL" id="CP018836">
    <property type="protein sequence ID" value="ASA57589.1"/>
    <property type="molecule type" value="Genomic_DNA"/>
</dbReference>
<dbReference type="OrthoDB" id="6911481at2"/>
<sequence length="59" mass="7034">MKRIETNGLEQALTLRRHYFPDGEDEPQELARALWLDQHEKERMEVAVMSAVARLFNHR</sequence>
<dbReference type="RefSeq" id="WP_021019856.1">
    <property type="nucleotide sequence ID" value="NZ_AP024874.1"/>
</dbReference>
<evidence type="ECO:0000313" key="1">
    <source>
        <dbReference type="EMBL" id="ASA57589.1"/>
    </source>
</evidence>
<name>A0A1Z2SK98_VIBGA</name>
<dbReference type="Proteomes" id="UP000196708">
    <property type="component" value="Chromosome 2"/>
</dbReference>
<accession>A0A1Z2SK98</accession>